<organism evidence="6">
    <name type="scientific">Guillardia theta (strain CCMP2712)</name>
    <name type="common">Cryptophyte</name>
    <dbReference type="NCBI Taxonomy" id="905079"/>
    <lineage>
        <taxon>Eukaryota</taxon>
        <taxon>Cryptophyceae</taxon>
        <taxon>Pyrenomonadales</taxon>
        <taxon>Geminigeraceae</taxon>
        <taxon>Guillardia</taxon>
    </lineage>
</organism>
<dbReference type="GO" id="GO:0071230">
    <property type="term" value="P:cellular response to amino acid stimulus"/>
    <property type="evidence" value="ECO:0007669"/>
    <property type="project" value="TreeGrafter"/>
</dbReference>
<dbReference type="GO" id="GO:0031931">
    <property type="term" value="C:TORC1 complex"/>
    <property type="evidence" value="ECO:0007669"/>
    <property type="project" value="InterPro"/>
</dbReference>
<reference evidence="6 8" key="1">
    <citation type="journal article" date="2012" name="Nature">
        <title>Algal genomes reveal evolutionary mosaicism and the fate of nucleomorphs.</title>
        <authorList>
            <consortium name="DOE Joint Genome Institute"/>
            <person name="Curtis B.A."/>
            <person name="Tanifuji G."/>
            <person name="Burki F."/>
            <person name="Gruber A."/>
            <person name="Irimia M."/>
            <person name="Maruyama S."/>
            <person name="Arias M.C."/>
            <person name="Ball S.G."/>
            <person name="Gile G.H."/>
            <person name="Hirakawa Y."/>
            <person name="Hopkins J.F."/>
            <person name="Kuo A."/>
            <person name="Rensing S.A."/>
            <person name="Schmutz J."/>
            <person name="Symeonidi A."/>
            <person name="Elias M."/>
            <person name="Eveleigh R.J."/>
            <person name="Herman E.K."/>
            <person name="Klute M.J."/>
            <person name="Nakayama T."/>
            <person name="Obornik M."/>
            <person name="Reyes-Prieto A."/>
            <person name="Armbrust E.V."/>
            <person name="Aves S.J."/>
            <person name="Beiko R.G."/>
            <person name="Coutinho P."/>
            <person name="Dacks J.B."/>
            <person name="Durnford D.G."/>
            <person name="Fast N.M."/>
            <person name="Green B.R."/>
            <person name="Grisdale C.J."/>
            <person name="Hempel F."/>
            <person name="Henrissat B."/>
            <person name="Hoppner M.P."/>
            <person name="Ishida K."/>
            <person name="Kim E."/>
            <person name="Koreny L."/>
            <person name="Kroth P.G."/>
            <person name="Liu Y."/>
            <person name="Malik S.B."/>
            <person name="Maier U.G."/>
            <person name="McRose D."/>
            <person name="Mock T."/>
            <person name="Neilson J.A."/>
            <person name="Onodera N.T."/>
            <person name="Poole A.M."/>
            <person name="Pritham E.J."/>
            <person name="Richards T.A."/>
            <person name="Rocap G."/>
            <person name="Roy S.W."/>
            <person name="Sarai C."/>
            <person name="Schaack S."/>
            <person name="Shirato S."/>
            <person name="Slamovits C.H."/>
            <person name="Spencer D.F."/>
            <person name="Suzuki S."/>
            <person name="Worden A.Z."/>
            <person name="Zauner S."/>
            <person name="Barry K."/>
            <person name="Bell C."/>
            <person name="Bharti A.K."/>
            <person name="Crow J.A."/>
            <person name="Grimwood J."/>
            <person name="Kramer R."/>
            <person name="Lindquist E."/>
            <person name="Lucas S."/>
            <person name="Salamov A."/>
            <person name="McFadden G.I."/>
            <person name="Lane C.E."/>
            <person name="Keeling P.J."/>
            <person name="Gray M.W."/>
            <person name="Grigoriev I.V."/>
            <person name="Archibald J.M."/>
        </authorList>
    </citation>
    <scope>NUCLEOTIDE SEQUENCE</scope>
    <source>
        <strain evidence="6 8">CCMP2712</strain>
    </source>
</reference>
<evidence type="ECO:0000313" key="8">
    <source>
        <dbReference type="Proteomes" id="UP000011087"/>
    </source>
</evidence>
<dbReference type="GeneID" id="17289970"/>
<dbReference type="PaxDb" id="55529-EKX33243"/>
<dbReference type="PRINTS" id="PR01547">
    <property type="entry name" value="YEAST176DUF"/>
</dbReference>
<dbReference type="InterPro" id="IPR000357">
    <property type="entry name" value="HEAT"/>
</dbReference>
<keyword evidence="1" id="KW-0853">WD repeat</keyword>
<dbReference type="EnsemblProtists" id="EKX33243">
    <property type="protein sequence ID" value="EKX33243"/>
    <property type="gene ID" value="GUITHDRAFT_81643"/>
</dbReference>
<gene>
    <name evidence="6" type="ORF">GUITHDRAFT_81643</name>
</gene>
<dbReference type="RefSeq" id="XP_005820223.1">
    <property type="nucleotide sequence ID" value="XM_005820166.1"/>
</dbReference>
<feature type="non-terminal residue" evidence="6">
    <location>
        <position position="1"/>
    </location>
</feature>
<evidence type="ECO:0000256" key="3">
    <source>
        <dbReference type="PROSITE-ProRule" id="PRU00103"/>
    </source>
</evidence>
<evidence type="ECO:0000313" key="6">
    <source>
        <dbReference type="EMBL" id="EKX33243.1"/>
    </source>
</evidence>
<dbReference type="InterPro" id="IPR004083">
    <property type="entry name" value="Raptor"/>
</dbReference>
<dbReference type="GO" id="GO:0030307">
    <property type="term" value="P:positive regulation of cell growth"/>
    <property type="evidence" value="ECO:0007669"/>
    <property type="project" value="TreeGrafter"/>
</dbReference>
<dbReference type="PROSITE" id="PS50077">
    <property type="entry name" value="HEAT_REPEAT"/>
    <property type="match status" value="1"/>
</dbReference>
<dbReference type="HOGENOM" id="CLU_001136_0_1_1"/>
<dbReference type="PANTHER" id="PTHR12848:SF16">
    <property type="entry name" value="REGULATORY-ASSOCIATED PROTEIN OF MTOR"/>
    <property type="match status" value="1"/>
</dbReference>
<dbReference type="EMBL" id="JH993149">
    <property type="protein sequence ID" value="EKX33243.1"/>
    <property type="molecule type" value="Genomic_DNA"/>
</dbReference>
<evidence type="ECO:0000313" key="7">
    <source>
        <dbReference type="EnsemblProtists" id="EKX33243"/>
    </source>
</evidence>
<dbReference type="STRING" id="905079.L1IAI8"/>
<protein>
    <recommendedName>
        <fullName evidence="5">Raptor N-terminal CASPase-like domain-containing protein</fullName>
    </recommendedName>
</protein>
<dbReference type="SUPFAM" id="SSF48371">
    <property type="entry name" value="ARM repeat"/>
    <property type="match status" value="1"/>
</dbReference>
<keyword evidence="2" id="KW-0677">Repeat</keyword>
<evidence type="ECO:0000256" key="4">
    <source>
        <dbReference type="SAM" id="MobiDB-lite"/>
    </source>
</evidence>
<feature type="region of interest" description="Disordered" evidence="4">
    <location>
        <begin position="16"/>
        <end position="45"/>
    </location>
</feature>
<proteinExistence type="predicted"/>
<evidence type="ECO:0000256" key="2">
    <source>
        <dbReference type="ARBA" id="ARBA00022737"/>
    </source>
</evidence>
<dbReference type="OrthoDB" id="10262360at2759"/>
<dbReference type="PANTHER" id="PTHR12848">
    <property type="entry name" value="REGULATORY-ASSOCIATED PROTEIN OF MTOR"/>
    <property type="match status" value="1"/>
</dbReference>
<dbReference type="InterPro" id="IPR029347">
    <property type="entry name" value="Raptor_N"/>
</dbReference>
<dbReference type="SMART" id="SM01302">
    <property type="entry name" value="Raptor_N"/>
    <property type="match status" value="1"/>
</dbReference>
<dbReference type="GO" id="GO:0009267">
    <property type="term" value="P:cellular response to starvation"/>
    <property type="evidence" value="ECO:0007669"/>
    <property type="project" value="TreeGrafter"/>
</dbReference>
<dbReference type="Pfam" id="PF02985">
    <property type="entry name" value="HEAT"/>
    <property type="match status" value="1"/>
</dbReference>
<dbReference type="GO" id="GO:0005737">
    <property type="term" value="C:cytoplasm"/>
    <property type="evidence" value="ECO:0007669"/>
    <property type="project" value="TreeGrafter"/>
</dbReference>
<reference evidence="7" key="3">
    <citation type="submission" date="2016-03" db="UniProtKB">
        <authorList>
            <consortium name="EnsemblProtists"/>
        </authorList>
    </citation>
    <scope>IDENTIFICATION</scope>
</reference>
<dbReference type="Proteomes" id="UP000011087">
    <property type="component" value="Unassembled WGS sequence"/>
</dbReference>
<accession>L1IAI8</accession>
<dbReference type="GO" id="GO:0031929">
    <property type="term" value="P:TOR signaling"/>
    <property type="evidence" value="ECO:0007669"/>
    <property type="project" value="InterPro"/>
</dbReference>
<dbReference type="KEGG" id="gtt:GUITHDRAFT_81643"/>
<dbReference type="InterPro" id="IPR021133">
    <property type="entry name" value="HEAT_type_2"/>
</dbReference>
<dbReference type="AlphaFoldDB" id="L1IAI8"/>
<dbReference type="GO" id="GO:0010506">
    <property type="term" value="P:regulation of autophagy"/>
    <property type="evidence" value="ECO:0007669"/>
    <property type="project" value="TreeGrafter"/>
</dbReference>
<dbReference type="OMA" id="HENEMEQ"/>
<dbReference type="InterPro" id="IPR011989">
    <property type="entry name" value="ARM-like"/>
</dbReference>
<name>L1IAI8_GUITC</name>
<sequence length="599" mass="67694">MGLEVDCELEFSLDLPEPSTWEGRPVLFPRAQQSEDSAHDEEEEPKINSWRLKERMKTMNVALVACLNIRVDPPDVIKPSPCARMECWVDPQMMSPQKALETIGKKLEAQYRRWQPRANYQQGLDPKVDDVKKLCDNLRKEAKDERVLFHYNGHGVPRPTANSEIWVFNKNFTQYIPLSVYDLQTWLGSPSVFVFDCSNAGVLVNQQHRDADLIILAACSAGELLPQNPELPADVFTSCLTTPITMALRWFCSRSSSLLKIDPSLIDHIPGQLNNRKTILGELNWIFTAVTDTIAWSLLPPELFQRLFRQDLLVASIFRNFILAERILRSVNCNPVSVPKLPPSYQHPLWSAWDLAVEVCLSQLPAVLADPPAEYQPSSFFVEQLTAFEVWLEFGGRKETKPPVLTVVLQVLLSQAHRFRALNLLARFLDMGSWAVNHALSVGVFPYVLKLLQSPSKHIREPLIFIWAKILTVDSSCTVDLIRDTDYTYFLQCLTSPDLPPNQRALSVVILSVIVSELPEAKDKCLQGDIIIGLKGHVDSSCPHIRKWVCLCSGQLWSSYERAKSLALDQQLPQVIVTLLQDPVAEVRAAALYALGTYM</sequence>
<dbReference type="eggNOG" id="KOG1517">
    <property type="taxonomic scope" value="Eukaryota"/>
</dbReference>
<dbReference type="GO" id="GO:0030674">
    <property type="term" value="F:protein-macromolecule adaptor activity"/>
    <property type="evidence" value="ECO:0007669"/>
    <property type="project" value="TreeGrafter"/>
</dbReference>
<reference evidence="8" key="2">
    <citation type="submission" date="2012-11" db="EMBL/GenBank/DDBJ databases">
        <authorList>
            <person name="Kuo A."/>
            <person name="Curtis B.A."/>
            <person name="Tanifuji G."/>
            <person name="Burki F."/>
            <person name="Gruber A."/>
            <person name="Irimia M."/>
            <person name="Maruyama S."/>
            <person name="Arias M.C."/>
            <person name="Ball S.G."/>
            <person name="Gile G.H."/>
            <person name="Hirakawa Y."/>
            <person name="Hopkins J.F."/>
            <person name="Rensing S.A."/>
            <person name="Schmutz J."/>
            <person name="Symeonidi A."/>
            <person name="Elias M."/>
            <person name="Eveleigh R.J."/>
            <person name="Herman E.K."/>
            <person name="Klute M.J."/>
            <person name="Nakayama T."/>
            <person name="Obornik M."/>
            <person name="Reyes-Prieto A."/>
            <person name="Armbrust E.V."/>
            <person name="Aves S.J."/>
            <person name="Beiko R.G."/>
            <person name="Coutinho P."/>
            <person name="Dacks J.B."/>
            <person name="Durnford D.G."/>
            <person name="Fast N.M."/>
            <person name="Green B.R."/>
            <person name="Grisdale C."/>
            <person name="Hempe F."/>
            <person name="Henrissat B."/>
            <person name="Hoppner M.P."/>
            <person name="Ishida K.-I."/>
            <person name="Kim E."/>
            <person name="Koreny L."/>
            <person name="Kroth P.G."/>
            <person name="Liu Y."/>
            <person name="Malik S.-B."/>
            <person name="Maier U.G."/>
            <person name="McRose D."/>
            <person name="Mock T."/>
            <person name="Neilson J.A."/>
            <person name="Onodera N.T."/>
            <person name="Poole A.M."/>
            <person name="Pritham E.J."/>
            <person name="Richards T.A."/>
            <person name="Rocap G."/>
            <person name="Roy S.W."/>
            <person name="Sarai C."/>
            <person name="Schaack S."/>
            <person name="Shirato S."/>
            <person name="Slamovits C.H."/>
            <person name="Spencer D.F."/>
            <person name="Suzuki S."/>
            <person name="Worden A.Z."/>
            <person name="Zauner S."/>
            <person name="Barry K."/>
            <person name="Bell C."/>
            <person name="Bharti A.K."/>
            <person name="Crow J.A."/>
            <person name="Grimwood J."/>
            <person name="Kramer R."/>
            <person name="Lindquist E."/>
            <person name="Lucas S."/>
            <person name="Salamov A."/>
            <person name="McFadden G.I."/>
            <person name="Lane C.E."/>
            <person name="Keeling P.J."/>
            <person name="Gray M.W."/>
            <person name="Grigoriev I.V."/>
            <person name="Archibald J.M."/>
        </authorList>
    </citation>
    <scope>NUCLEOTIDE SEQUENCE</scope>
    <source>
        <strain evidence="8">CCMP2712</strain>
    </source>
</reference>
<evidence type="ECO:0000256" key="1">
    <source>
        <dbReference type="ARBA" id="ARBA00022574"/>
    </source>
</evidence>
<feature type="domain" description="Raptor N-terminal CASPase-like" evidence="5">
    <location>
        <begin position="55"/>
        <end position="208"/>
    </location>
</feature>
<dbReference type="Gene3D" id="1.25.10.10">
    <property type="entry name" value="Leucine-rich Repeat Variant"/>
    <property type="match status" value="1"/>
</dbReference>
<evidence type="ECO:0000259" key="5">
    <source>
        <dbReference type="SMART" id="SM01302"/>
    </source>
</evidence>
<dbReference type="Pfam" id="PF14538">
    <property type="entry name" value="Raptor_N"/>
    <property type="match status" value="1"/>
</dbReference>
<feature type="repeat" description="HEAT" evidence="3">
    <location>
        <begin position="572"/>
        <end position="599"/>
    </location>
</feature>
<keyword evidence="8" id="KW-1185">Reference proteome</keyword>
<dbReference type="InterPro" id="IPR016024">
    <property type="entry name" value="ARM-type_fold"/>
</dbReference>